<accession>A0AAD4UUF3</accession>
<feature type="region of interest" description="Disordered" evidence="1">
    <location>
        <begin position="1"/>
        <end position="24"/>
    </location>
</feature>
<sequence>MHSASAMADTNMEKKDFARRRRKIRRAKHRRENLLFRRTKQYFRRAITCRQLLFCATKKFIRRTKIPSREYKLASRKVHASSRRLKYFVAQGCTAVTLYATTYFRRAKTHLHIGAKIKEIRSKRVEDVSGRTKVGTVTNALENCSVRIRGRAQTISSSREEHIVCGPQREKVHRAVCGDSPA</sequence>
<evidence type="ECO:0000256" key="1">
    <source>
        <dbReference type="SAM" id="MobiDB-lite"/>
    </source>
</evidence>
<protein>
    <submittedName>
        <fullName evidence="2">Uncharacterized protein</fullName>
    </submittedName>
</protein>
<proteinExistence type="predicted"/>
<name>A0AAD4UUF3_PRUDU</name>
<evidence type="ECO:0000313" key="2">
    <source>
        <dbReference type="EMBL" id="KAI5312989.1"/>
    </source>
</evidence>
<dbReference type="AlphaFoldDB" id="A0AAD4UUF3"/>
<dbReference type="Proteomes" id="UP001054821">
    <property type="component" value="Chromosome 8"/>
</dbReference>
<gene>
    <name evidence="2" type="ORF">L3X38_042163</name>
</gene>
<evidence type="ECO:0000313" key="3">
    <source>
        <dbReference type="Proteomes" id="UP001054821"/>
    </source>
</evidence>
<comment type="caution">
    <text evidence="2">The sequence shown here is derived from an EMBL/GenBank/DDBJ whole genome shotgun (WGS) entry which is preliminary data.</text>
</comment>
<dbReference type="EMBL" id="JAJFAZ020000008">
    <property type="protein sequence ID" value="KAI5312989.1"/>
    <property type="molecule type" value="Genomic_DNA"/>
</dbReference>
<organism evidence="2 3">
    <name type="scientific">Prunus dulcis</name>
    <name type="common">Almond</name>
    <name type="synonym">Amygdalus dulcis</name>
    <dbReference type="NCBI Taxonomy" id="3755"/>
    <lineage>
        <taxon>Eukaryota</taxon>
        <taxon>Viridiplantae</taxon>
        <taxon>Streptophyta</taxon>
        <taxon>Embryophyta</taxon>
        <taxon>Tracheophyta</taxon>
        <taxon>Spermatophyta</taxon>
        <taxon>Magnoliopsida</taxon>
        <taxon>eudicotyledons</taxon>
        <taxon>Gunneridae</taxon>
        <taxon>Pentapetalae</taxon>
        <taxon>rosids</taxon>
        <taxon>fabids</taxon>
        <taxon>Rosales</taxon>
        <taxon>Rosaceae</taxon>
        <taxon>Amygdaloideae</taxon>
        <taxon>Amygdaleae</taxon>
        <taxon>Prunus</taxon>
    </lineage>
</organism>
<keyword evidence="3" id="KW-1185">Reference proteome</keyword>
<reference evidence="2 3" key="1">
    <citation type="journal article" date="2022" name="G3 (Bethesda)">
        <title>Whole-genome sequence and methylome profiling of the almond [Prunus dulcis (Mill.) D.A. Webb] cultivar 'Nonpareil'.</title>
        <authorList>
            <person name="D'Amico-Willman K.M."/>
            <person name="Ouma W.Z."/>
            <person name="Meulia T."/>
            <person name="Sideli G.M."/>
            <person name="Gradziel T.M."/>
            <person name="Fresnedo-Ramirez J."/>
        </authorList>
    </citation>
    <scope>NUCLEOTIDE SEQUENCE [LARGE SCALE GENOMIC DNA]</scope>
    <source>
        <strain evidence="2">Clone GOH B32 T37-40</strain>
    </source>
</reference>